<gene>
    <name evidence="2" type="ORF">RFH988_LOCUS37145</name>
    <name evidence="3" type="ORF">SEV965_LOCUS38173</name>
</gene>
<name>A0A815WCJ2_9BILA</name>
<comment type="caution">
    <text evidence="3">The sequence shown here is derived from an EMBL/GenBank/DDBJ whole genome shotgun (WGS) entry which is preliminary data.</text>
</comment>
<feature type="region of interest" description="Disordered" evidence="1">
    <location>
        <begin position="161"/>
        <end position="197"/>
    </location>
</feature>
<accession>A0A815WCJ2</accession>
<evidence type="ECO:0000313" key="3">
    <source>
        <dbReference type="EMBL" id="CAF1541768.1"/>
    </source>
</evidence>
<proteinExistence type="predicted"/>
<organism evidence="3 4">
    <name type="scientific">Rotaria sordida</name>
    <dbReference type="NCBI Taxonomy" id="392033"/>
    <lineage>
        <taxon>Eukaryota</taxon>
        <taxon>Metazoa</taxon>
        <taxon>Spiralia</taxon>
        <taxon>Gnathifera</taxon>
        <taxon>Rotifera</taxon>
        <taxon>Eurotatoria</taxon>
        <taxon>Bdelloidea</taxon>
        <taxon>Philodinida</taxon>
        <taxon>Philodinidae</taxon>
        <taxon>Rotaria</taxon>
    </lineage>
</organism>
<dbReference type="AlphaFoldDB" id="A0A815WCJ2"/>
<evidence type="ECO:0000256" key="1">
    <source>
        <dbReference type="SAM" id="MobiDB-lite"/>
    </source>
</evidence>
<dbReference type="EMBL" id="CAJNOO010007040">
    <property type="protein sequence ID" value="CAF1460796.1"/>
    <property type="molecule type" value="Genomic_DNA"/>
</dbReference>
<reference evidence="3" key="1">
    <citation type="submission" date="2021-02" db="EMBL/GenBank/DDBJ databases">
        <authorList>
            <person name="Nowell W R."/>
        </authorList>
    </citation>
    <scope>NUCLEOTIDE SEQUENCE</scope>
</reference>
<dbReference type="Proteomes" id="UP000663882">
    <property type="component" value="Unassembled WGS sequence"/>
</dbReference>
<dbReference type="EMBL" id="CAJNOU010008888">
    <property type="protein sequence ID" value="CAF1541768.1"/>
    <property type="molecule type" value="Genomic_DNA"/>
</dbReference>
<evidence type="ECO:0000313" key="2">
    <source>
        <dbReference type="EMBL" id="CAF1460796.1"/>
    </source>
</evidence>
<dbReference type="Proteomes" id="UP000663889">
    <property type="component" value="Unassembled WGS sequence"/>
</dbReference>
<evidence type="ECO:0000313" key="4">
    <source>
        <dbReference type="Proteomes" id="UP000663889"/>
    </source>
</evidence>
<protein>
    <submittedName>
        <fullName evidence="3">Uncharacterized protein</fullName>
    </submittedName>
</protein>
<sequence length="211" mass="23781">MILTDDKQQEILTILHNVENWPGITFKDNRQLRQMLHTRESSTNSAYGLYIPGDEGEHHIIINLQLIEQAAKTTKQMQSVYGVMIGIKYLHEFAHHIYSKYGRSHLLNTYGIQLKDSKNTPAGVLRGESGNKFEEQMLGFVVSHAGHSNIAMNAADLQAFHPDNDDGPVQTAPNVPFSLSDDDMKQDNGDDEDEDEEQLKAFVSLPDKIVF</sequence>